<evidence type="ECO:0000313" key="2">
    <source>
        <dbReference type="EMBL" id="CUX81449.1"/>
    </source>
</evidence>
<evidence type="ECO:0000313" key="3">
    <source>
        <dbReference type="EMBL" id="KPP95944.1"/>
    </source>
</evidence>
<dbReference type="RefSeq" id="WP_072246006.1">
    <property type="nucleotide sequence ID" value="NZ_FBYC01000004.1"/>
</dbReference>
<accession>A0A0P7WPM0</accession>
<dbReference type="Proteomes" id="UP000050413">
    <property type="component" value="Unassembled WGS sequence"/>
</dbReference>
<dbReference type="OrthoDB" id="7707733at2"/>
<dbReference type="AlphaFoldDB" id="A0A0P7WPM0"/>
<dbReference type="Proteomes" id="UP000182045">
    <property type="component" value="Unassembled WGS sequence"/>
</dbReference>
<dbReference type="EMBL" id="FBYC01000004">
    <property type="protein sequence ID" value="CUX81449.1"/>
    <property type="molecule type" value="Genomic_DNA"/>
</dbReference>
<keyword evidence="1" id="KW-1277">Toxin-antitoxin system</keyword>
<dbReference type="EMBL" id="LJSG01000002">
    <property type="protein sequence ID" value="KPP95944.1"/>
    <property type="molecule type" value="Genomic_DNA"/>
</dbReference>
<dbReference type="InterPro" id="IPR007712">
    <property type="entry name" value="RelE/ParE_toxin"/>
</dbReference>
<protein>
    <submittedName>
        <fullName evidence="2">Plasmid stabilization system protein ParE</fullName>
    </submittedName>
    <submittedName>
        <fullName evidence="3">Toxin-antitoxin system toxin component</fullName>
    </submittedName>
</protein>
<evidence type="ECO:0000313" key="5">
    <source>
        <dbReference type="Proteomes" id="UP000182045"/>
    </source>
</evidence>
<evidence type="ECO:0000313" key="4">
    <source>
        <dbReference type="Proteomes" id="UP000050413"/>
    </source>
</evidence>
<keyword evidence="5" id="KW-1185">Reference proteome</keyword>
<dbReference type="Gene3D" id="3.30.2310.20">
    <property type="entry name" value="RelE-like"/>
    <property type="match status" value="1"/>
</dbReference>
<comment type="caution">
    <text evidence="3">The sequence shown here is derived from an EMBL/GenBank/DDBJ whole genome shotgun (WGS) entry which is preliminary data.</text>
</comment>
<sequence length="114" mass="12859">MPKSWRLTRAAEASLSEIARWTFETFGPRQADAYAQDLIDICNAIAAGKAQTQDCRRIIDPNLPEDLRFARAGQHFVVFIEDERQVIVIDFLHSRSNLPQRLADLSGPKGPAEH</sequence>
<evidence type="ECO:0000256" key="1">
    <source>
        <dbReference type="ARBA" id="ARBA00022649"/>
    </source>
</evidence>
<name>A0A0P7WPM0_9RHOB</name>
<reference evidence="2 5" key="2">
    <citation type="submission" date="2016-01" db="EMBL/GenBank/DDBJ databases">
        <authorList>
            <person name="Varghese N."/>
        </authorList>
    </citation>
    <scope>NUCLEOTIDE SEQUENCE [LARGE SCALE GENOMIC DNA]</scope>
    <source>
        <strain evidence="2 5">HL-91</strain>
    </source>
</reference>
<proteinExistence type="predicted"/>
<gene>
    <name evidence="2" type="ORF">Ga0058931_1770</name>
    <name evidence="3" type="ORF">HLUCCA05_04520</name>
</gene>
<organism evidence="3 4">
    <name type="scientific">Roseibaca calidilacus</name>
    <dbReference type="NCBI Taxonomy" id="1666912"/>
    <lineage>
        <taxon>Bacteria</taxon>
        <taxon>Pseudomonadati</taxon>
        <taxon>Pseudomonadota</taxon>
        <taxon>Alphaproteobacteria</taxon>
        <taxon>Rhodobacterales</taxon>
        <taxon>Paracoccaceae</taxon>
        <taxon>Roseinatronobacter</taxon>
    </lineage>
</organism>
<dbReference type="Pfam" id="PF05016">
    <property type="entry name" value="ParE_toxin"/>
    <property type="match status" value="1"/>
</dbReference>
<reference evidence="3 4" key="1">
    <citation type="submission" date="2015-09" db="EMBL/GenBank/DDBJ databases">
        <title>Identification and resolution of microdiversity through metagenomic sequencing of parallel consortia.</title>
        <authorList>
            <person name="Nelson W.C."/>
            <person name="Romine M.F."/>
            <person name="Lindemann S.R."/>
        </authorList>
    </citation>
    <scope>NUCLEOTIDE SEQUENCE [LARGE SCALE GENOMIC DNA]</scope>
    <source>
        <strain evidence="3">HL-91</strain>
    </source>
</reference>
<dbReference type="PATRIC" id="fig|1666912.4.peg.2060"/>
<dbReference type="InterPro" id="IPR035093">
    <property type="entry name" value="RelE/ParE_toxin_dom_sf"/>
</dbReference>